<dbReference type="EMBL" id="KM359505">
    <property type="protein sequence ID" value="AIR93478.1"/>
    <property type="molecule type" value="Genomic_DNA"/>
</dbReference>
<evidence type="ECO:0000313" key="2">
    <source>
        <dbReference type="Proteomes" id="UP000207741"/>
    </source>
</evidence>
<reference evidence="2" key="1">
    <citation type="submission" date="2014-08" db="EMBL/GenBank/DDBJ databases">
        <authorList>
            <person name="Edwards T."/>
        </authorList>
    </citation>
    <scope>NUCLEOTIDE SEQUENCE [LARGE SCALE GENOMIC DNA]</scope>
</reference>
<proteinExistence type="predicted"/>
<organism evidence="1 2">
    <name type="scientific">Prochlorococcus phage P-TIM68</name>
    <dbReference type="NCBI Taxonomy" id="1542477"/>
    <lineage>
        <taxon>Viruses</taxon>
        <taxon>Duplodnaviria</taxon>
        <taxon>Heunggongvirae</taxon>
        <taxon>Uroviricota</taxon>
        <taxon>Caudoviricetes</taxon>
        <taxon>Pantevenvirales</taxon>
        <taxon>Kyanoviridae</taxon>
        <taxon>Haifavirus</taxon>
        <taxon>Haifavirus tim68</taxon>
    </lineage>
</organism>
<keyword evidence="2" id="KW-1185">Reference proteome</keyword>
<evidence type="ECO:0000313" key="1">
    <source>
        <dbReference type="EMBL" id="AIR93478.1"/>
    </source>
</evidence>
<dbReference type="Proteomes" id="UP000207741">
    <property type="component" value="Segment"/>
</dbReference>
<protein>
    <submittedName>
        <fullName evidence="1">Putative clamp loader subunit</fullName>
    </submittedName>
</protein>
<dbReference type="GeneID" id="26640197"/>
<dbReference type="GO" id="GO:0006260">
    <property type="term" value="P:DNA replication"/>
    <property type="evidence" value="ECO:0007669"/>
    <property type="project" value="InterPro"/>
</dbReference>
<dbReference type="Pfam" id="PF16790">
    <property type="entry name" value="Phage_clamp_A"/>
    <property type="match status" value="1"/>
</dbReference>
<dbReference type="KEGG" id="vg:26640197"/>
<name>A0A0K0KVV9_9CAUD</name>
<dbReference type="Gene3D" id="1.20.272.50">
    <property type="entry name" value="Bacteriophage clamp loader A subunit, A' domain"/>
    <property type="match status" value="1"/>
</dbReference>
<dbReference type="InterPro" id="IPR031868">
    <property type="entry name" value="Phage_clamp_gp62"/>
</dbReference>
<sequence>MTYELKDWLNSINLNKENLMETDPTSKKDYAPYIINRCLSGHLDCVLLVNEMNKYHFIDKDLQYSFYLNTVRKRKRFSPWLRKDKINDLDYVKKYYGYSNQKALQVLKILSHEQINYIKQRLEIGGKK</sequence>
<dbReference type="GO" id="GO:0003677">
    <property type="term" value="F:DNA binding"/>
    <property type="evidence" value="ECO:0007669"/>
    <property type="project" value="InterPro"/>
</dbReference>
<dbReference type="OrthoDB" id="12022at10239"/>
<dbReference type="RefSeq" id="YP_009213653.1">
    <property type="nucleotide sequence ID" value="NC_028955.1"/>
</dbReference>
<accession>A0A0K0KVV9</accession>